<accession>A0A2X0LW99</accession>
<feature type="region of interest" description="Disordered" evidence="1">
    <location>
        <begin position="63"/>
        <end position="83"/>
    </location>
</feature>
<dbReference type="AlphaFoldDB" id="A0A2X0LW99"/>
<dbReference type="EMBL" id="FQNC01000014">
    <property type="protein sequence ID" value="SGY16867.1"/>
    <property type="molecule type" value="Genomic_DNA"/>
</dbReference>
<gene>
    <name evidence="2" type="primary">BQ5605_C012g07013</name>
    <name evidence="2" type="ORF">BQ5605_C012G07013</name>
</gene>
<reference evidence="2 3" key="1">
    <citation type="submission" date="2016-11" db="EMBL/GenBank/DDBJ databases">
        <authorList>
            <person name="Jaros S."/>
            <person name="Januszkiewicz K."/>
            <person name="Wedrychowicz H."/>
        </authorList>
    </citation>
    <scope>NUCLEOTIDE SEQUENCE [LARGE SCALE GENOMIC DNA]</scope>
</reference>
<dbReference type="Proteomes" id="UP000249464">
    <property type="component" value="Unassembled WGS sequence"/>
</dbReference>
<sequence>MTTTQPILVLWFVYEPAVQLCRTARIALKPLKPHVSIREYLGPQMAVYTHCKDWHWECERTKSTGHFSTSPSYEVKSTSHEEV</sequence>
<organism evidence="2 3">
    <name type="scientific">Microbotryum silenes-dioicae</name>
    <dbReference type="NCBI Taxonomy" id="796604"/>
    <lineage>
        <taxon>Eukaryota</taxon>
        <taxon>Fungi</taxon>
        <taxon>Dikarya</taxon>
        <taxon>Basidiomycota</taxon>
        <taxon>Pucciniomycotina</taxon>
        <taxon>Microbotryomycetes</taxon>
        <taxon>Microbotryales</taxon>
        <taxon>Microbotryaceae</taxon>
        <taxon>Microbotryum</taxon>
    </lineage>
</organism>
<evidence type="ECO:0000313" key="3">
    <source>
        <dbReference type="Proteomes" id="UP000249464"/>
    </source>
</evidence>
<feature type="compositionally biased region" description="Polar residues" evidence="1">
    <location>
        <begin position="64"/>
        <end position="76"/>
    </location>
</feature>
<evidence type="ECO:0000256" key="1">
    <source>
        <dbReference type="SAM" id="MobiDB-lite"/>
    </source>
</evidence>
<evidence type="ECO:0000313" key="2">
    <source>
        <dbReference type="EMBL" id="SGY16867.1"/>
    </source>
</evidence>
<name>A0A2X0LW99_9BASI</name>
<protein>
    <submittedName>
        <fullName evidence="2">BQ5605_C012g07013 protein</fullName>
    </submittedName>
</protein>
<keyword evidence="3" id="KW-1185">Reference proteome</keyword>
<proteinExistence type="predicted"/>